<dbReference type="Pfam" id="PF10551">
    <property type="entry name" value="MULE"/>
    <property type="match status" value="1"/>
</dbReference>
<evidence type="ECO:0000259" key="2">
    <source>
        <dbReference type="Pfam" id="PF10551"/>
    </source>
</evidence>
<evidence type="ECO:0000313" key="4">
    <source>
        <dbReference type="Proteomes" id="UP000266643"/>
    </source>
</evidence>
<gene>
    <name evidence="3" type="ORF">DYB30_005664</name>
</gene>
<comment type="caution">
    <text evidence="3">The sequence shown here is derived from an EMBL/GenBank/DDBJ whole genome shotgun (WGS) entry which is preliminary data.</text>
</comment>
<evidence type="ECO:0000256" key="1">
    <source>
        <dbReference type="SAM" id="MobiDB-lite"/>
    </source>
</evidence>
<feature type="domain" description="MULE transposase" evidence="2">
    <location>
        <begin position="135"/>
        <end position="236"/>
    </location>
</feature>
<dbReference type="PANTHER" id="PTHR33939">
    <property type="entry name" value="PROTEIN CBG22215"/>
    <property type="match status" value="1"/>
</dbReference>
<sequence length="936" mass="107115">MKNALATWIDDDPKHNPKTLFKMLKASIGQERFGGMPCPTLKQVQHAVHYMRSKDILQKSTVPAAIEELMKWRLTDNVEDQVAHKPFVFGVEEEAGRFTLGDGGMQAFRVGLSTVELLRKYHAVVTANPMKTVICHMDTTFSTNVLGYPMFVFGYSDMAGSFHLLCVCITSQRTHADVAWLLRSLKEKFTSLLNYAWAPTRLMGDADKAQFLGMTNALQPELPLLEYLMCFFHCYDKRQGMTSEEWTSVSFDIYLLHMSTSEADLVNNMDTAHANWEGSRTLRKFRTYFFNTWLPYHAVYSTNRGPRFWKWQVFHSHRGCSYTNNPNEHFNRKLKDAIGRVKKHVPHLVQEVAKLVQEISTEATPWVQHPVQTERMKKYFKKLLASRRLRVNEVPRVRPVTWRVLHLPEEIAEGEQDEDIPRRAWHYNSVTRTTAVDVVVFLREICVLDFDLEDKKVYSLHLRSVQRFLKYQGYERGNKKGLSSYHLSKKNTVGRDLYVQRMHPRVGSASRPDIVYTDESFVHHHYKCHNQSLYDPSDVLDVAPKEKHKGRRYCFIAAILDSPTMDSRVMALDIFTGGTTLANEPKDYHGMFNHAYYVGWFQRLLDELDEIRVSNALIVMGNAKYHKGRPSNTPQSRHRKEVLIAACKAYGIPVTGTEFKSLLWEKLAAYIETNVLPVVMTMASERGHTVVYTPPHHSDLQPIEMIWALVKGDVGRQYTDMTKFPEVKTRLVAAFAKLTPHAIKGCVKVAEEVTRATIQVDIKRGRIDDSKSESDRKVDRATSNLDAAAKSKPRRSGGIKPKIESRRPWRTVGASRIQSAHDCVVQQDRFLDALAAAEETSPRPAGEEYPALMYMPLAAFRRMEEHSIEGVSIAYVTVETTNFPKFVQDVKECRAIIYISSSEDEEVDAKKGEADSSTSTQLSRKYIFSKNEAISC</sequence>
<dbReference type="Gene3D" id="3.30.420.10">
    <property type="entry name" value="Ribonuclease H-like superfamily/Ribonuclease H"/>
    <property type="match status" value="1"/>
</dbReference>
<dbReference type="VEuPathDB" id="FungiDB:H257_16002"/>
<dbReference type="InterPro" id="IPR018289">
    <property type="entry name" value="MULE_transposase_dom"/>
</dbReference>
<protein>
    <recommendedName>
        <fullName evidence="2">MULE transposase domain-containing protein</fullName>
    </recommendedName>
</protein>
<dbReference type="InterPro" id="IPR036397">
    <property type="entry name" value="RNaseH_sf"/>
</dbReference>
<dbReference type="EMBL" id="QUTD01006512">
    <property type="protein sequence ID" value="RHY54920.1"/>
    <property type="molecule type" value="Genomic_DNA"/>
</dbReference>
<accession>A0A397D2T1</accession>
<dbReference type="GO" id="GO:0003676">
    <property type="term" value="F:nucleic acid binding"/>
    <property type="evidence" value="ECO:0007669"/>
    <property type="project" value="InterPro"/>
</dbReference>
<name>A0A397D2T1_APHAT</name>
<proteinExistence type="predicted"/>
<dbReference type="AlphaFoldDB" id="A0A397D2T1"/>
<dbReference type="PANTHER" id="PTHR33939:SF1">
    <property type="entry name" value="DUF4371 DOMAIN-CONTAINING PROTEIN"/>
    <property type="match status" value="1"/>
</dbReference>
<feature type="compositionally biased region" description="Basic and acidic residues" evidence="1">
    <location>
        <begin position="767"/>
        <end position="780"/>
    </location>
</feature>
<organism evidence="3 4">
    <name type="scientific">Aphanomyces astaci</name>
    <name type="common">Crayfish plague agent</name>
    <dbReference type="NCBI Taxonomy" id="112090"/>
    <lineage>
        <taxon>Eukaryota</taxon>
        <taxon>Sar</taxon>
        <taxon>Stramenopiles</taxon>
        <taxon>Oomycota</taxon>
        <taxon>Saprolegniomycetes</taxon>
        <taxon>Saprolegniales</taxon>
        <taxon>Verrucalvaceae</taxon>
        <taxon>Aphanomyces</taxon>
    </lineage>
</organism>
<dbReference type="Proteomes" id="UP000266643">
    <property type="component" value="Unassembled WGS sequence"/>
</dbReference>
<feature type="region of interest" description="Disordered" evidence="1">
    <location>
        <begin position="767"/>
        <end position="805"/>
    </location>
</feature>
<evidence type="ECO:0000313" key="3">
    <source>
        <dbReference type="EMBL" id="RHY54920.1"/>
    </source>
</evidence>
<dbReference type="VEuPathDB" id="FungiDB:H257_01734"/>
<reference evidence="3 4" key="1">
    <citation type="submission" date="2018-08" db="EMBL/GenBank/DDBJ databases">
        <title>Aphanomyces genome sequencing and annotation.</title>
        <authorList>
            <person name="Minardi D."/>
            <person name="Oidtmann B."/>
            <person name="Van Der Giezen M."/>
            <person name="Studholme D.J."/>
        </authorList>
    </citation>
    <scope>NUCLEOTIDE SEQUENCE [LARGE SCALE GENOMIC DNA]</scope>
    <source>
        <strain evidence="3 4">D2</strain>
    </source>
</reference>